<organism evidence="2">
    <name type="scientific">Ixodes ricinus</name>
    <name type="common">Common tick</name>
    <name type="synonym">Acarus ricinus</name>
    <dbReference type="NCBI Taxonomy" id="34613"/>
    <lineage>
        <taxon>Eukaryota</taxon>
        <taxon>Metazoa</taxon>
        <taxon>Ecdysozoa</taxon>
        <taxon>Arthropoda</taxon>
        <taxon>Chelicerata</taxon>
        <taxon>Arachnida</taxon>
        <taxon>Acari</taxon>
        <taxon>Parasitiformes</taxon>
        <taxon>Ixodida</taxon>
        <taxon>Ixodoidea</taxon>
        <taxon>Ixodidae</taxon>
        <taxon>Ixodinae</taxon>
        <taxon>Ixodes</taxon>
    </lineage>
</organism>
<reference evidence="2" key="1">
    <citation type="submission" date="2019-12" db="EMBL/GenBank/DDBJ databases">
        <title>An insight into the sialome of adult female Ixodes ricinus ticks feeding for 6 days.</title>
        <authorList>
            <person name="Perner J."/>
            <person name="Ribeiro J.M.C."/>
        </authorList>
    </citation>
    <scope>NUCLEOTIDE SEQUENCE</scope>
    <source>
        <strain evidence="2">Semi-engorged</strain>
        <tissue evidence="2">Salivary glands</tissue>
    </source>
</reference>
<keyword evidence="1" id="KW-1133">Transmembrane helix</keyword>
<proteinExistence type="predicted"/>
<keyword evidence="1" id="KW-0472">Membrane</keyword>
<protein>
    <submittedName>
        <fullName evidence="2">Putative secreted protein</fullName>
    </submittedName>
</protein>
<dbReference type="AlphaFoldDB" id="A0A6B0UJF6"/>
<accession>A0A6B0UJF6</accession>
<evidence type="ECO:0000256" key="1">
    <source>
        <dbReference type="SAM" id="Phobius"/>
    </source>
</evidence>
<dbReference type="EMBL" id="GIFC01007710">
    <property type="protein sequence ID" value="MXU89793.1"/>
    <property type="molecule type" value="Transcribed_RNA"/>
</dbReference>
<keyword evidence="1" id="KW-0812">Transmembrane</keyword>
<evidence type="ECO:0000313" key="2">
    <source>
        <dbReference type="EMBL" id="MXU89793.1"/>
    </source>
</evidence>
<name>A0A6B0UJF6_IXORI</name>
<sequence length="110" mass="12929">MLKSHFYLHIWGYFTFIASFVTPATLQNPFRQERQTHHLKQFSCCIIPVTHCKTSLYSRHHSLCSPRELFYGQSASLFLQMFCCRKNMKITFPPCEPFRDLSSTASVEML</sequence>
<feature type="transmembrane region" description="Helical" evidence="1">
    <location>
        <begin position="6"/>
        <end position="26"/>
    </location>
</feature>